<gene>
    <name evidence="3" type="ORF">Rhow_001567</name>
</gene>
<proteinExistence type="inferred from homology"/>
<name>A0A402BXS8_RHOWR</name>
<keyword evidence="4" id="KW-1185">Reference proteome</keyword>
<evidence type="ECO:0000259" key="2">
    <source>
        <dbReference type="Pfam" id="PF08327"/>
    </source>
</evidence>
<reference evidence="3 4" key="1">
    <citation type="submission" date="2018-11" db="EMBL/GenBank/DDBJ databases">
        <title>Microbial catabolism of amino acid.</title>
        <authorList>
            <person name="Hibi M."/>
            <person name="Ogawa J."/>
        </authorList>
    </citation>
    <scope>NUCLEOTIDE SEQUENCE [LARGE SCALE GENOMIC DNA]</scope>
    <source>
        <strain evidence="3 4">C31-06</strain>
    </source>
</reference>
<dbReference type="Gene3D" id="3.30.530.20">
    <property type="match status" value="1"/>
</dbReference>
<comment type="similarity">
    <text evidence="1">Belongs to the AHA1 family.</text>
</comment>
<dbReference type="SUPFAM" id="SSF55961">
    <property type="entry name" value="Bet v1-like"/>
    <property type="match status" value="1"/>
</dbReference>
<dbReference type="AlphaFoldDB" id="A0A402BXS8"/>
<comment type="caution">
    <text evidence="3">The sequence shown here is derived from an EMBL/GenBank/DDBJ whole genome shotgun (WGS) entry which is preliminary data.</text>
</comment>
<dbReference type="RefSeq" id="WP_124389155.1">
    <property type="nucleotide sequence ID" value="NZ_BHYM01000002.1"/>
</dbReference>
<protein>
    <submittedName>
        <fullName evidence="3">Aha1 domain protein</fullName>
    </submittedName>
</protein>
<dbReference type="OrthoDB" id="8117292at2"/>
<sequence>MIEVTEQINAVRRSVGSRTLEAGEARIVTIGRTYDATVEEMWEACTTAERIPRWFMPVTGDLRLHGRYQLEGNAGGEILTCDPPNGFTATWEYGGDVSWIDVSVTADPAGGARFELRHTAHVDDKFWDEYGPGATGVGWELGVLGLFLYLGTGKSMDPKESEAWSASDEGKAFITASSERWRDASIAFGTPEAAATAAGDRTTAFYTGAEPPAG</sequence>
<dbReference type="Pfam" id="PF08327">
    <property type="entry name" value="AHSA1"/>
    <property type="match status" value="1"/>
</dbReference>
<dbReference type="CDD" id="cd08899">
    <property type="entry name" value="SRPBCC_CalC_Aha1-like_6"/>
    <property type="match status" value="1"/>
</dbReference>
<feature type="domain" description="Activator of Hsp90 ATPase homologue 1/2-like C-terminal" evidence="2">
    <location>
        <begin position="35"/>
        <end position="140"/>
    </location>
</feature>
<evidence type="ECO:0000313" key="3">
    <source>
        <dbReference type="EMBL" id="GCE36201.1"/>
    </source>
</evidence>
<organism evidence="3 4">
    <name type="scientific">Rhodococcus wratislaviensis</name>
    <name type="common">Tsukamurella wratislaviensis</name>
    <dbReference type="NCBI Taxonomy" id="44752"/>
    <lineage>
        <taxon>Bacteria</taxon>
        <taxon>Bacillati</taxon>
        <taxon>Actinomycetota</taxon>
        <taxon>Actinomycetes</taxon>
        <taxon>Mycobacteriales</taxon>
        <taxon>Nocardiaceae</taxon>
        <taxon>Rhodococcus</taxon>
    </lineage>
</organism>
<dbReference type="EMBL" id="BHYM01000002">
    <property type="protein sequence ID" value="GCE36201.1"/>
    <property type="molecule type" value="Genomic_DNA"/>
</dbReference>
<dbReference type="InterPro" id="IPR023393">
    <property type="entry name" value="START-like_dom_sf"/>
</dbReference>
<accession>A0A402BXS8</accession>
<evidence type="ECO:0000256" key="1">
    <source>
        <dbReference type="ARBA" id="ARBA00006817"/>
    </source>
</evidence>
<dbReference type="Proteomes" id="UP000287519">
    <property type="component" value="Unassembled WGS sequence"/>
</dbReference>
<dbReference type="InterPro" id="IPR013538">
    <property type="entry name" value="ASHA1/2-like_C"/>
</dbReference>
<evidence type="ECO:0000313" key="4">
    <source>
        <dbReference type="Proteomes" id="UP000287519"/>
    </source>
</evidence>